<dbReference type="PANTHER" id="PTHR30349">
    <property type="entry name" value="PHAGE INTEGRASE-RELATED"/>
    <property type="match status" value="1"/>
</dbReference>
<dbReference type="RefSeq" id="WP_379573709.1">
    <property type="nucleotide sequence ID" value="NZ_JBHUFV010000033.1"/>
</dbReference>
<proteinExistence type="predicted"/>
<dbReference type="CDD" id="cd01189">
    <property type="entry name" value="INT_ICEBs1_C_like"/>
    <property type="match status" value="1"/>
</dbReference>
<feature type="domain" description="Tyr recombinase" evidence="4">
    <location>
        <begin position="90"/>
        <end position="304"/>
    </location>
</feature>
<evidence type="ECO:0000256" key="3">
    <source>
        <dbReference type="PROSITE-ProRule" id="PRU01248"/>
    </source>
</evidence>
<keyword evidence="1 3" id="KW-0238">DNA-binding</keyword>
<protein>
    <submittedName>
        <fullName evidence="6">Tyrosine recombinase XerC</fullName>
    </submittedName>
</protein>
<name>A0ABW4SYI9_9ACTN</name>
<evidence type="ECO:0000256" key="2">
    <source>
        <dbReference type="ARBA" id="ARBA00023172"/>
    </source>
</evidence>
<dbReference type="PROSITE" id="PS51900">
    <property type="entry name" value="CB"/>
    <property type="match status" value="1"/>
</dbReference>
<evidence type="ECO:0000259" key="5">
    <source>
        <dbReference type="PROSITE" id="PS51900"/>
    </source>
</evidence>
<comment type="caution">
    <text evidence="6">The sequence shown here is derived from an EMBL/GenBank/DDBJ whole genome shotgun (WGS) entry which is preliminary data.</text>
</comment>
<gene>
    <name evidence="6" type="primary">xerC</name>
    <name evidence="6" type="ORF">ACFSKW_19615</name>
</gene>
<evidence type="ECO:0000259" key="4">
    <source>
        <dbReference type="PROSITE" id="PS51898"/>
    </source>
</evidence>
<dbReference type="Pfam" id="PF00589">
    <property type="entry name" value="Phage_integrase"/>
    <property type="match status" value="1"/>
</dbReference>
<accession>A0ABW4SYI9</accession>
<dbReference type="InterPro" id="IPR050090">
    <property type="entry name" value="Tyrosine_recombinase_XerCD"/>
</dbReference>
<dbReference type="InterPro" id="IPR013762">
    <property type="entry name" value="Integrase-like_cat_sf"/>
</dbReference>
<dbReference type="InterPro" id="IPR010998">
    <property type="entry name" value="Integrase_recombinase_N"/>
</dbReference>
<keyword evidence="7" id="KW-1185">Reference proteome</keyword>
<dbReference type="Proteomes" id="UP001597368">
    <property type="component" value="Unassembled WGS sequence"/>
</dbReference>
<dbReference type="PANTHER" id="PTHR30349:SF91">
    <property type="entry name" value="INTA PROTEIN"/>
    <property type="match status" value="1"/>
</dbReference>
<sequence length="311" mass="35039">MSGRSPATVTMYHTYADKHVIPALGARKLRDLSVEDVDRWLASKTDELGTRSLKLIHGILNRSVKSAMRRDMVKRNVVDLCDIPDGRAGRPSKALALAQALAVLAEAETSGERIRAYIVLSLLIGARTEELRALLWSHVVAYDAEREAWLPVAEAGWDHEEFAIYVWRSVRQKGDTKTVKSRRSLKLPRRCVEALRLLWDVQQTAREKARERWQDTDLVFCTRTGTPVTAHNVRRDFRKVVDAAGLVGKQWSPRELRHSFVSVLSDSGVPIEDISRLVGHSNTVVTETVYRHQIRPVIMQGAAAMDKIFGS</sequence>
<dbReference type="InterPro" id="IPR002104">
    <property type="entry name" value="Integrase_catalytic"/>
</dbReference>
<evidence type="ECO:0000313" key="7">
    <source>
        <dbReference type="Proteomes" id="UP001597368"/>
    </source>
</evidence>
<keyword evidence="2" id="KW-0233">DNA recombination</keyword>
<dbReference type="InterPro" id="IPR011010">
    <property type="entry name" value="DNA_brk_join_enz"/>
</dbReference>
<dbReference type="SUPFAM" id="SSF56349">
    <property type="entry name" value="DNA breaking-rejoining enzymes"/>
    <property type="match status" value="1"/>
</dbReference>
<dbReference type="Gene3D" id="1.10.150.130">
    <property type="match status" value="1"/>
</dbReference>
<dbReference type="InterPro" id="IPR044068">
    <property type="entry name" value="CB"/>
</dbReference>
<feature type="domain" description="Core-binding (CB)" evidence="5">
    <location>
        <begin position="1"/>
        <end position="68"/>
    </location>
</feature>
<dbReference type="PROSITE" id="PS51898">
    <property type="entry name" value="TYR_RECOMBINASE"/>
    <property type="match status" value="1"/>
</dbReference>
<dbReference type="Gene3D" id="1.10.443.10">
    <property type="entry name" value="Intergrase catalytic core"/>
    <property type="match status" value="1"/>
</dbReference>
<reference evidence="7" key="1">
    <citation type="journal article" date="2019" name="Int. J. Syst. Evol. Microbiol.">
        <title>The Global Catalogue of Microorganisms (GCM) 10K type strain sequencing project: providing services to taxonomists for standard genome sequencing and annotation.</title>
        <authorList>
            <consortium name="The Broad Institute Genomics Platform"/>
            <consortium name="The Broad Institute Genome Sequencing Center for Infectious Disease"/>
            <person name="Wu L."/>
            <person name="Ma J."/>
        </authorList>
    </citation>
    <scope>NUCLEOTIDE SEQUENCE [LARGE SCALE GENOMIC DNA]</scope>
    <source>
        <strain evidence="7">ICMP 6774ER</strain>
    </source>
</reference>
<evidence type="ECO:0000313" key="6">
    <source>
        <dbReference type="EMBL" id="MFD1933671.1"/>
    </source>
</evidence>
<dbReference type="EMBL" id="JBHUFV010000033">
    <property type="protein sequence ID" value="MFD1933671.1"/>
    <property type="molecule type" value="Genomic_DNA"/>
</dbReference>
<organism evidence="6 7">
    <name type="scientific">Nonomuraea mangrovi</name>
    <dbReference type="NCBI Taxonomy" id="2316207"/>
    <lineage>
        <taxon>Bacteria</taxon>
        <taxon>Bacillati</taxon>
        <taxon>Actinomycetota</taxon>
        <taxon>Actinomycetes</taxon>
        <taxon>Streptosporangiales</taxon>
        <taxon>Streptosporangiaceae</taxon>
        <taxon>Nonomuraea</taxon>
    </lineage>
</organism>
<evidence type="ECO:0000256" key="1">
    <source>
        <dbReference type="ARBA" id="ARBA00023125"/>
    </source>
</evidence>